<name>A0A150FQJ3_CLOPD</name>
<dbReference type="STRING" id="1121328.JWYL7_0550"/>
<dbReference type="Proteomes" id="UP000092605">
    <property type="component" value="Unassembled WGS sequence"/>
</dbReference>
<dbReference type="PATRIC" id="fig|1121328.3.peg.550"/>
<dbReference type="EMBL" id="LSFY01000001">
    <property type="protein sequence ID" value="KXZ39475.1"/>
    <property type="molecule type" value="Genomic_DNA"/>
</dbReference>
<accession>A0A150FQJ3</accession>
<sequence length="441" mass="51356">MDNLDGKFIKQEIDKHREKRELYKYYDDIYIGKHPILNKTINGIDNANNKVVANFDKYVIDATVGYFLGKPVIIQHNKSDNIQYILEDIFTENDKDDLFVETGIEVLKKGKAYWFIYQDEFGNTKIKKVKPDEVIVIKNATTDEIERVYRYYYLEDIENNKLLLYVEAYKGNKVYYYVENERTGELILDYSRQNPTTHIFGRIPFVEIVNNEQETSEIDVIYTIRDTFSKILSYTADEFEAFRNAYIVINSGENVNEEDVLKLKDQGIISLDEGGNFRFETKNVNTDGVEKHLDRLEKLLHKLSGVPDMSDENFGGNLSGVSLKLKFAGLEHKCIIKERKFTKAIRDLLKILKPVIELKTGEKFNLRDIDIQFIRNIPTNDTEYIDEIVKLQGTGLIDKETLLSRLPFISDPLAILEKVEAEQEKYIDFHKVAEEIDNNVM</sequence>
<keyword evidence="4" id="KW-1185">Reference proteome</keyword>
<organism evidence="1 3">
    <name type="scientific">Alkalithermobacter thermoalcaliphilus JW-YL-7 = DSM 7308</name>
    <dbReference type="NCBI Taxonomy" id="1121328"/>
    <lineage>
        <taxon>Bacteria</taxon>
        <taxon>Bacillati</taxon>
        <taxon>Bacillota</taxon>
        <taxon>Clostridia</taxon>
        <taxon>Peptostreptococcales</taxon>
        <taxon>Tepidibacteraceae</taxon>
        <taxon>Alkalithermobacter</taxon>
    </lineage>
</organism>
<gene>
    <name evidence="1" type="ORF">JWYL7_0550</name>
    <name evidence="2" type="ORF">SAMN05661008_00339</name>
</gene>
<evidence type="ECO:0000313" key="3">
    <source>
        <dbReference type="Proteomes" id="UP000092605"/>
    </source>
</evidence>
<evidence type="ECO:0000313" key="1">
    <source>
        <dbReference type="EMBL" id="KXZ39475.1"/>
    </source>
</evidence>
<protein>
    <submittedName>
        <fullName evidence="1">Phage portal protein, SPP1 family</fullName>
    </submittedName>
</protein>
<dbReference type="EMBL" id="FRBG01000002">
    <property type="protein sequence ID" value="SHK50280.1"/>
    <property type="molecule type" value="Genomic_DNA"/>
</dbReference>
<dbReference type="RefSeq" id="WP_066068724.1">
    <property type="nucleotide sequence ID" value="NZ_FRBG01000002.1"/>
</dbReference>
<dbReference type="OrthoDB" id="1697867at2"/>
<proteinExistence type="predicted"/>
<dbReference type="Proteomes" id="UP000323392">
    <property type="component" value="Unassembled WGS sequence"/>
</dbReference>
<dbReference type="NCBIfam" id="TIGR01538">
    <property type="entry name" value="portal_SPP1"/>
    <property type="match status" value="1"/>
</dbReference>
<reference evidence="1 3" key="1">
    <citation type="submission" date="2016-02" db="EMBL/GenBank/DDBJ databases">
        <title>Draft genome sequence for Clostridium paradoxum JW-YL-7.</title>
        <authorList>
            <person name="Utturkar S.M."/>
            <person name="Lancaster A."/>
            <person name="Poole F.L."/>
            <person name="Adams M.W."/>
            <person name="Brown S.D."/>
        </authorList>
    </citation>
    <scope>NUCLEOTIDE SEQUENCE [LARGE SCALE GENOMIC DNA]</scope>
    <source>
        <strain evidence="1 3">JW-YL-7</strain>
    </source>
</reference>
<dbReference type="InterPro" id="IPR006428">
    <property type="entry name" value="Portal_SPP1-type"/>
</dbReference>
<reference evidence="2 4" key="2">
    <citation type="submission" date="2016-11" db="EMBL/GenBank/DDBJ databases">
        <authorList>
            <person name="Varghese N."/>
            <person name="Submissions S."/>
        </authorList>
    </citation>
    <scope>NUCLEOTIDE SEQUENCE [LARGE SCALE GENOMIC DNA]</scope>
    <source>
        <strain evidence="2 4">DSM 7308</strain>
    </source>
</reference>
<dbReference type="Pfam" id="PF05133">
    <property type="entry name" value="SPP1_portal"/>
    <property type="match status" value="1"/>
</dbReference>
<evidence type="ECO:0000313" key="4">
    <source>
        <dbReference type="Proteomes" id="UP000323392"/>
    </source>
</evidence>
<dbReference type="InterPro" id="IPR021145">
    <property type="entry name" value="Portal_protein_SPP1_Gp6-like"/>
</dbReference>
<evidence type="ECO:0000313" key="2">
    <source>
        <dbReference type="EMBL" id="SHK50280.1"/>
    </source>
</evidence>
<comment type="caution">
    <text evidence="1">The sequence shown here is derived from an EMBL/GenBank/DDBJ whole genome shotgun (WGS) entry which is preliminary data.</text>
</comment>
<dbReference type="AlphaFoldDB" id="A0A150FQJ3"/>